<dbReference type="PROSITE" id="PS50850">
    <property type="entry name" value="MFS"/>
    <property type="match status" value="1"/>
</dbReference>
<evidence type="ECO:0000256" key="7">
    <source>
        <dbReference type="SAM" id="Phobius"/>
    </source>
</evidence>
<dbReference type="CDD" id="cd06173">
    <property type="entry name" value="MFS_MefA_like"/>
    <property type="match status" value="1"/>
</dbReference>
<evidence type="ECO:0000256" key="4">
    <source>
        <dbReference type="ARBA" id="ARBA00022692"/>
    </source>
</evidence>
<dbReference type="Pfam" id="PF05977">
    <property type="entry name" value="MFS_3"/>
    <property type="match status" value="1"/>
</dbReference>
<dbReference type="AlphaFoldDB" id="A0A381XVF5"/>
<feature type="transmembrane region" description="Helical" evidence="7">
    <location>
        <begin position="178"/>
        <end position="196"/>
    </location>
</feature>
<reference evidence="9" key="1">
    <citation type="submission" date="2018-05" db="EMBL/GenBank/DDBJ databases">
        <authorList>
            <person name="Lanie J.A."/>
            <person name="Ng W.-L."/>
            <person name="Kazmierczak K.M."/>
            <person name="Andrzejewski T.M."/>
            <person name="Davidsen T.M."/>
            <person name="Wayne K.J."/>
            <person name="Tettelin H."/>
            <person name="Glass J.I."/>
            <person name="Rusch D."/>
            <person name="Podicherti R."/>
            <person name="Tsui H.-C.T."/>
            <person name="Winkler M.E."/>
        </authorList>
    </citation>
    <scope>NUCLEOTIDE SEQUENCE</scope>
</reference>
<gene>
    <name evidence="9" type="ORF">METZ01_LOCUS121031</name>
</gene>
<feature type="domain" description="Major facilitator superfamily (MFS) profile" evidence="8">
    <location>
        <begin position="1"/>
        <end position="357"/>
    </location>
</feature>
<dbReference type="InterPro" id="IPR036259">
    <property type="entry name" value="MFS_trans_sf"/>
</dbReference>
<feature type="transmembrane region" description="Helical" evidence="7">
    <location>
        <begin position="273"/>
        <end position="296"/>
    </location>
</feature>
<dbReference type="PANTHER" id="PTHR23513">
    <property type="entry name" value="INTEGRAL MEMBRANE EFFLUX PROTEIN-RELATED"/>
    <property type="match status" value="1"/>
</dbReference>
<dbReference type="SUPFAM" id="SSF103473">
    <property type="entry name" value="MFS general substrate transporter"/>
    <property type="match status" value="1"/>
</dbReference>
<keyword evidence="2" id="KW-0813">Transport</keyword>
<feature type="transmembrane region" description="Helical" evidence="7">
    <location>
        <begin position="6"/>
        <end position="24"/>
    </location>
</feature>
<evidence type="ECO:0000256" key="2">
    <source>
        <dbReference type="ARBA" id="ARBA00022448"/>
    </source>
</evidence>
<feature type="transmembrane region" description="Helical" evidence="7">
    <location>
        <begin position="308"/>
        <end position="329"/>
    </location>
</feature>
<name>A0A381XVF5_9ZZZZ</name>
<evidence type="ECO:0000256" key="1">
    <source>
        <dbReference type="ARBA" id="ARBA00004651"/>
    </source>
</evidence>
<dbReference type="PANTHER" id="PTHR23513:SF11">
    <property type="entry name" value="STAPHYLOFERRIN A TRANSPORTER"/>
    <property type="match status" value="1"/>
</dbReference>
<feature type="transmembrane region" description="Helical" evidence="7">
    <location>
        <begin position="126"/>
        <end position="146"/>
    </location>
</feature>
<feature type="transmembrane region" description="Helical" evidence="7">
    <location>
        <begin position="31"/>
        <end position="50"/>
    </location>
</feature>
<dbReference type="GO" id="GO:0005886">
    <property type="term" value="C:plasma membrane"/>
    <property type="evidence" value="ECO:0007669"/>
    <property type="project" value="UniProtKB-SubCell"/>
</dbReference>
<feature type="transmembrane region" description="Helical" evidence="7">
    <location>
        <begin position="56"/>
        <end position="75"/>
    </location>
</feature>
<dbReference type="InterPro" id="IPR010290">
    <property type="entry name" value="TM_effector"/>
</dbReference>
<keyword evidence="4 7" id="KW-0812">Transmembrane</keyword>
<feature type="transmembrane region" description="Helical" evidence="7">
    <location>
        <begin position="247"/>
        <end position="267"/>
    </location>
</feature>
<dbReference type="GO" id="GO:0022857">
    <property type="term" value="F:transmembrane transporter activity"/>
    <property type="evidence" value="ECO:0007669"/>
    <property type="project" value="InterPro"/>
</dbReference>
<sequence length="367" mass="39078">MTSIALGLDALPILFGAPLGGLLSDKYDKKLLLAIVFVYQALILLGYSIITMAGYAATWNLFFFVFLLGISWVISDPARMSLLAVIIPREALINAFSLNSMAFSVMRLLVPAAAGFSLALVGPSPLFIVEAVLMLSAALIVMMMRFGDDASAAQRHEATGKIMLDLKSGLDYVIGEKTIIGLACMTVITVILIMPFSNGLMPVYAAEVFHVGPEGLGMLLSSAGLGSLIGTVVLASFGRIERPGKTLFILLGGLGILMAMLGINHTYPGGLLLMMLLSGFMMTYFSISGATVQVILPDKYRGRVTGIYMMAWGLMPVGSLIAGTIANIVGAQLSSLAGSSLIFLGLIIATYYFKDVWNYGIRNDRGS</sequence>
<keyword evidence="5 7" id="KW-1133">Transmembrane helix</keyword>
<evidence type="ECO:0000256" key="5">
    <source>
        <dbReference type="ARBA" id="ARBA00022989"/>
    </source>
</evidence>
<evidence type="ECO:0000313" key="9">
    <source>
        <dbReference type="EMBL" id="SVA68177.1"/>
    </source>
</evidence>
<dbReference type="EMBL" id="UINC01016363">
    <property type="protein sequence ID" value="SVA68177.1"/>
    <property type="molecule type" value="Genomic_DNA"/>
</dbReference>
<dbReference type="Gene3D" id="1.20.1250.20">
    <property type="entry name" value="MFS general substrate transporter like domains"/>
    <property type="match status" value="2"/>
</dbReference>
<keyword evidence="6 7" id="KW-0472">Membrane</keyword>
<proteinExistence type="predicted"/>
<keyword evidence="3" id="KW-1003">Cell membrane</keyword>
<feature type="transmembrane region" description="Helical" evidence="7">
    <location>
        <begin position="216"/>
        <end position="235"/>
    </location>
</feature>
<accession>A0A381XVF5</accession>
<feature type="transmembrane region" description="Helical" evidence="7">
    <location>
        <begin position="335"/>
        <end position="353"/>
    </location>
</feature>
<evidence type="ECO:0000256" key="3">
    <source>
        <dbReference type="ARBA" id="ARBA00022475"/>
    </source>
</evidence>
<organism evidence="9">
    <name type="scientific">marine metagenome</name>
    <dbReference type="NCBI Taxonomy" id="408172"/>
    <lineage>
        <taxon>unclassified sequences</taxon>
        <taxon>metagenomes</taxon>
        <taxon>ecological metagenomes</taxon>
    </lineage>
</organism>
<dbReference type="InterPro" id="IPR020846">
    <property type="entry name" value="MFS_dom"/>
</dbReference>
<evidence type="ECO:0000259" key="8">
    <source>
        <dbReference type="PROSITE" id="PS50850"/>
    </source>
</evidence>
<evidence type="ECO:0000256" key="6">
    <source>
        <dbReference type="ARBA" id="ARBA00023136"/>
    </source>
</evidence>
<comment type="subcellular location">
    <subcellularLocation>
        <location evidence="1">Cell membrane</location>
        <topology evidence="1">Multi-pass membrane protein</topology>
    </subcellularLocation>
</comment>
<protein>
    <recommendedName>
        <fullName evidence="8">Major facilitator superfamily (MFS) profile domain-containing protein</fullName>
    </recommendedName>
</protein>